<evidence type="ECO:0000256" key="8">
    <source>
        <dbReference type="SAM" id="MobiDB-lite"/>
    </source>
</evidence>
<sequence length="780" mass="87846">MAPQPPEPQSLKSWQEAFQYPIPTVRRVEQELRRDIASSQEKLRALVGTRYRELLGTAETIVSMNRDIQEVESNLTDVGRRCNPSVVEKTYAHLCQIRGEAIGKDIEKRAFAAQLALLHRCITSISKLLRKRGSLLLIAKLMAVSRLLHNTLSQQDALPPFLKSLRVQLDRFRESLRRRIYRRLASADSTIDDLLEALAAYCLGTSSSDDAVRHFHQIRVEVIGKLLDSTDLSGQSILKALRLYIETLRTSKTLLSRRLSDALAKLKARPILTDPEIRNLDDLDLGVLGRFVSRDVKNFTPWIKLSEWAKPEAEKTIKQWSSNAFRAFVEGSQKNLAGWDGFSELLSLRRQLLEMWLSSRSSIPTHSPTSVLEDIRSLFNRQLTRVLHAQAKKLEDLGRDVLFVTENWEDSEHTEQLLWDHDLISLDYSNGATHFKQAVMDRYLGWDEGISAQVKDYEAWLGSIEHSRKLIEDLRRVRWVDILDDGEDEDTAVDVTSILNEDDPQILVDTLGLAVKQALDGLQSSLSDAVSRFGASNQSDKAGFLLRLIRQIRGDLPVQFISSDFAFSSDIVPELQRTIVAQVTTCAGPLNISSELHSRRRQVPGRTLWEGDPALPIQPLPSTFKFLRRLMTSMTQCGSDLWDPSTVKVLKMAASRELSTAMLSAFEGLESLPHTVDDETSKSESNINGQSTDNGGSAENPKPEGTSEADLLHDQKIQLLFDTVYLASALATSSTENSEFASVIETLEDHHDPKTQKSVKRTAEEYWKRTELLFGLLAAH</sequence>
<reference evidence="9 10" key="1">
    <citation type="submission" date="2019-06" db="EMBL/GenBank/DDBJ databases">
        <title>Wine fermentation using esterase from Monascus purpureus.</title>
        <authorList>
            <person name="Geng C."/>
            <person name="Zhang Y."/>
        </authorList>
    </citation>
    <scope>NUCLEOTIDE SEQUENCE [LARGE SCALE GENOMIC DNA]</scope>
    <source>
        <strain evidence="9">HQ1</strain>
    </source>
</reference>
<dbReference type="GO" id="GO:0006891">
    <property type="term" value="P:intra-Golgi vesicle-mediated transport"/>
    <property type="evidence" value="ECO:0007669"/>
    <property type="project" value="InterPro"/>
</dbReference>
<dbReference type="STRING" id="5098.A0A507QR48"/>
<keyword evidence="7" id="KW-0472">Membrane</keyword>
<keyword evidence="4" id="KW-0813">Transport</keyword>
<evidence type="ECO:0000256" key="7">
    <source>
        <dbReference type="ARBA" id="ARBA00023136"/>
    </source>
</evidence>
<gene>
    <name evidence="9" type="ORF">MPDQ_001673</name>
</gene>
<evidence type="ECO:0000256" key="3">
    <source>
        <dbReference type="ARBA" id="ARBA00020978"/>
    </source>
</evidence>
<dbReference type="InterPro" id="IPR033370">
    <property type="entry name" value="COG1"/>
</dbReference>
<accession>A0A507QR48</accession>
<proteinExistence type="inferred from homology"/>
<evidence type="ECO:0000313" key="9">
    <source>
        <dbReference type="EMBL" id="TQB69544.1"/>
    </source>
</evidence>
<protein>
    <recommendedName>
        <fullName evidence="3">Conserved oligomeric Golgi complex subunit 1</fullName>
    </recommendedName>
</protein>
<keyword evidence="5" id="KW-0653">Protein transport</keyword>
<comment type="similarity">
    <text evidence="2">Belongs to the COG1 family.</text>
</comment>
<organism evidence="9 10">
    <name type="scientific">Monascus purpureus</name>
    <name type="common">Red mold</name>
    <name type="synonym">Monascus anka</name>
    <dbReference type="NCBI Taxonomy" id="5098"/>
    <lineage>
        <taxon>Eukaryota</taxon>
        <taxon>Fungi</taxon>
        <taxon>Dikarya</taxon>
        <taxon>Ascomycota</taxon>
        <taxon>Pezizomycotina</taxon>
        <taxon>Eurotiomycetes</taxon>
        <taxon>Eurotiomycetidae</taxon>
        <taxon>Eurotiales</taxon>
        <taxon>Aspergillaceae</taxon>
        <taxon>Monascus</taxon>
    </lineage>
</organism>
<keyword evidence="6" id="KW-0333">Golgi apparatus</keyword>
<dbReference type="OrthoDB" id="46189at2759"/>
<comment type="subcellular location">
    <subcellularLocation>
        <location evidence="1">Golgi apparatus membrane</location>
        <topology evidence="1">Peripheral membrane protein</topology>
    </subcellularLocation>
</comment>
<dbReference type="GO" id="GO:0000139">
    <property type="term" value="C:Golgi membrane"/>
    <property type="evidence" value="ECO:0007669"/>
    <property type="project" value="UniProtKB-SubCell"/>
</dbReference>
<dbReference type="Proteomes" id="UP000319663">
    <property type="component" value="Unassembled WGS sequence"/>
</dbReference>
<dbReference type="GO" id="GO:0015031">
    <property type="term" value="P:protein transport"/>
    <property type="evidence" value="ECO:0007669"/>
    <property type="project" value="UniProtKB-KW"/>
</dbReference>
<feature type="compositionally biased region" description="Polar residues" evidence="8">
    <location>
        <begin position="683"/>
        <end position="697"/>
    </location>
</feature>
<dbReference type="Pfam" id="PF08700">
    <property type="entry name" value="VPS51_Exo84_N"/>
    <property type="match status" value="1"/>
</dbReference>
<evidence type="ECO:0000256" key="6">
    <source>
        <dbReference type="ARBA" id="ARBA00023034"/>
    </source>
</evidence>
<evidence type="ECO:0000256" key="2">
    <source>
        <dbReference type="ARBA" id="ARBA00006653"/>
    </source>
</evidence>
<keyword evidence="10" id="KW-1185">Reference proteome</keyword>
<dbReference type="GO" id="GO:0017119">
    <property type="term" value="C:Golgi transport complex"/>
    <property type="evidence" value="ECO:0007669"/>
    <property type="project" value="InterPro"/>
</dbReference>
<dbReference type="PANTHER" id="PTHR31658:SF0">
    <property type="entry name" value="CONSERVED OLIGOMERIC GOLGI COMPLEX SUBUNIT 1"/>
    <property type="match status" value="1"/>
</dbReference>
<feature type="region of interest" description="Disordered" evidence="8">
    <location>
        <begin position="675"/>
        <end position="707"/>
    </location>
</feature>
<dbReference type="EMBL" id="VIFY01000147">
    <property type="protein sequence ID" value="TQB69544.1"/>
    <property type="molecule type" value="Genomic_DNA"/>
</dbReference>
<evidence type="ECO:0000256" key="1">
    <source>
        <dbReference type="ARBA" id="ARBA00004395"/>
    </source>
</evidence>
<comment type="caution">
    <text evidence="9">The sequence shown here is derived from an EMBL/GenBank/DDBJ whole genome shotgun (WGS) entry which is preliminary data.</text>
</comment>
<evidence type="ECO:0000313" key="10">
    <source>
        <dbReference type="Proteomes" id="UP000319663"/>
    </source>
</evidence>
<evidence type="ECO:0000256" key="4">
    <source>
        <dbReference type="ARBA" id="ARBA00022448"/>
    </source>
</evidence>
<evidence type="ECO:0000256" key="5">
    <source>
        <dbReference type="ARBA" id="ARBA00022927"/>
    </source>
</evidence>
<name>A0A507QR48_MONPU</name>
<dbReference type="PANTHER" id="PTHR31658">
    <property type="entry name" value="CONSERVED OLIGOMERIC GOLGI COMPLEX SUBUNIT 1"/>
    <property type="match status" value="1"/>
</dbReference>
<dbReference type="AlphaFoldDB" id="A0A507QR48"/>